<dbReference type="Proteomes" id="UP000681340">
    <property type="component" value="Unassembled WGS sequence"/>
</dbReference>
<proteinExistence type="predicted"/>
<dbReference type="InterPro" id="IPR046036">
    <property type="entry name" value="DUF5994"/>
</dbReference>
<dbReference type="EMBL" id="BOQL01000030">
    <property type="protein sequence ID" value="GIM70256.1"/>
    <property type="molecule type" value="Genomic_DNA"/>
</dbReference>
<gene>
    <name evidence="1" type="ORF">Aau02nite_40160</name>
</gene>
<keyword evidence="2" id="KW-1185">Reference proteome</keyword>
<dbReference type="AlphaFoldDB" id="A0A919VNK5"/>
<organism evidence="1 2">
    <name type="scientific">Actinoplanes auranticolor</name>
    <dbReference type="NCBI Taxonomy" id="47988"/>
    <lineage>
        <taxon>Bacteria</taxon>
        <taxon>Bacillati</taxon>
        <taxon>Actinomycetota</taxon>
        <taxon>Actinomycetes</taxon>
        <taxon>Micromonosporales</taxon>
        <taxon>Micromonosporaceae</taxon>
        <taxon>Actinoplanes</taxon>
    </lineage>
</organism>
<name>A0A919VNK5_9ACTN</name>
<reference evidence="1" key="1">
    <citation type="submission" date="2021-03" db="EMBL/GenBank/DDBJ databases">
        <title>Whole genome shotgun sequence of Actinoplanes auranticolor NBRC 12245.</title>
        <authorList>
            <person name="Komaki H."/>
            <person name="Tamura T."/>
        </authorList>
    </citation>
    <scope>NUCLEOTIDE SEQUENCE</scope>
    <source>
        <strain evidence="1">NBRC 12245</strain>
    </source>
</reference>
<evidence type="ECO:0000313" key="1">
    <source>
        <dbReference type="EMBL" id="GIM70256.1"/>
    </source>
</evidence>
<dbReference type="RefSeq" id="WP_212990014.1">
    <property type="nucleotide sequence ID" value="NZ_BAABEA010000015.1"/>
</dbReference>
<sequence length="129" mass="13829">MARSTDTRSPATAPRLWLESSTGSRPVVHGCWWPRSTDPAAELPGLVLALDDRFGPIVRLRLSAAGWSRRPHDVEVDGRMVSVGYFSGQSTGLLTASCAAGGSIAVRVVPWAGVLEEDWDVPESRIATS</sequence>
<comment type="caution">
    <text evidence="1">The sequence shown here is derived from an EMBL/GenBank/DDBJ whole genome shotgun (WGS) entry which is preliminary data.</text>
</comment>
<dbReference type="Pfam" id="PF19457">
    <property type="entry name" value="DUF5994"/>
    <property type="match status" value="1"/>
</dbReference>
<evidence type="ECO:0000313" key="2">
    <source>
        <dbReference type="Proteomes" id="UP000681340"/>
    </source>
</evidence>
<protein>
    <submittedName>
        <fullName evidence="1">Uncharacterized protein</fullName>
    </submittedName>
</protein>
<accession>A0A919VNK5</accession>